<feature type="compositionally biased region" description="Low complexity" evidence="1">
    <location>
        <begin position="111"/>
        <end position="120"/>
    </location>
</feature>
<organism evidence="2">
    <name type="scientific">Hordeum vulgare subsp. vulgare</name>
    <name type="common">Domesticated barley</name>
    <dbReference type="NCBI Taxonomy" id="112509"/>
    <lineage>
        <taxon>Eukaryota</taxon>
        <taxon>Viridiplantae</taxon>
        <taxon>Streptophyta</taxon>
        <taxon>Embryophyta</taxon>
        <taxon>Tracheophyta</taxon>
        <taxon>Spermatophyta</taxon>
        <taxon>Magnoliopsida</taxon>
        <taxon>Liliopsida</taxon>
        <taxon>Poales</taxon>
        <taxon>Poaceae</taxon>
        <taxon>BOP clade</taxon>
        <taxon>Pooideae</taxon>
        <taxon>Triticodae</taxon>
        <taxon>Triticeae</taxon>
        <taxon>Hordeinae</taxon>
        <taxon>Hordeum</taxon>
    </lineage>
</organism>
<sequence length="136" mass="14929">TRNSSCSGRPARERRRPRTGGRALLLRIRIRIGGFSSSVAELLRGVRAAQDPRPPRPTGIHPLLLRRSSKPHPKPITTHTYTRRTPAPAASPPVSWWPWWTRSAMPPPSLTPKTSRSPSTCPSPSPISPRPAQGTA</sequence>
<reference evidence="2" key="1">
    <citation type="journal article" date="2011" name="Plant Physiol.">
        <title>Comprehensive sequence analysis of 24,783 barley full-length cDNAs derived from 12 clone libraries.</title>
        <authorList>
            <person name="Matsumoto T."/>
            <person name="Tanaka T."/>
            <person name="Sakai H."/>
            <person name="Amano N."/>
            <person name="Kanamori H."/>
            <person name="Kurita K."/>
            <person name="Kikuta A."/>
            <person name="Kamiya K."/>
            <person name="Yamamoto M."/>
            <person name="Ikawa H."/>
            <person name="Fujii N."/>
            <person name="Hori K."/>
            <person name="Itoh T."/>
            <person name="Sato K."/>
        </authorList>
    </citation>
    <scope>NUCLEOTIDE SEQUENCE</scope>
    <source>
        <tissue evidence="2">Flower</tissue>
    </source>
</reference>
<proteinExistence type="evidence at transcript level"/>
<feature type="region of interest" description="Disordered" evidence="1">
    <location>
        <begin position="48"/>
        <end position="136"/>
    </location>
</feature>
<name>F2EH95_HORVV</name>
<feature type="compositionally biased region" description="Low complexity" evidence="1">
    <location>
        <begin position="83"/>
        <end position="103"/>
    </location>
</feature>
<evidence type="ECO:0000256" key="1">
    <source>
        <dbReference type="SAM" id="MobiDB-lite"/>
    </source>
</evidence>
<accession>F2EH95</accession>
<feature type="region of interest" description="Disordered" evidence="1">
    <location>
        <begin position="1"/>
        <end position="21"/>
    </location>
</feature>
<dbReference type="EMBL" id="AK375522">
    <property type="protein sequence ID" value="BAK06717.1"/>
    <property type="molecule type" value="mRNA"/>
</dbReference>
<evidence type="ECO:0000313" key="2">
    <source>
        <dbReference type="EMBL" id="BAK06717.1"/>
    </source>
</evidence>
<protein>
    <submittedName>
        <fullName evidence="2">Predicted protein</fullName>
    </submittedName>
</protein>
<feature type="non-terminal residue" evidence="2">
    <location>
        <position position="1"/>
    </location>
</feature>
<dbReference type="AlphaFoldDB" id="F2EH95"/>